<evidence type="ECO:0000313" key="1">
    <source>
        <dbReference type="EMBL" id="CAG8671117.1"/>
    </source>
</evidence>
<keyword evidence="2" id="KW-1185">Reference proteome</keyword>
<dbReference type="AlphaFoldDB" id="A0A9N9ECL0"/>
<protein>
    <submittedName>
        <fullName evidence="1">4082_t:CDS:1</fullName>
    </submittedName>
</protein>
<feature type="non-terminal residue" evidence="1">
    <location>
        <position position="113"/>
    </location>
</feature>
<sequence>MSKKAISPIDIQSDIETDYDNDAISIHNQTSTHSQISSLSQILSQKQDNLNLKNIDSVSLNTQKNLETLYDYNSEIIHNSTSTDSTPKNFNTSINNSLFQKEKQQENHNEWCY</sequence>
<evidence type="ECO:0000313" key="2">
    <source>
        <dbReference type="Proteomes" id="UP000789831"/>
    </source>
</evidence>
<organism evidence="1 2">
    <name type="scientific">Ambispora gerdemannii</name>
    <dbReference type="NCBI Taxonomy" id="144530"/>
    <lineage>
        <taxon>Eukaryota</taxon>
        <taxon>Fungi</taxon>
        <taxon>Fungi incertae sedis</taxon>
        <taxon>Mucoromycota</taxon>
        <taxon>Glomeromycotina</taxon>
        <taxon>Glomeromycetes</taxon>
        <taxon>Archaeosporales</taxon>
        <taxon>Ambisporaceae</taxon>
        <taxon>Ambispora</taxon>
    </lineage>
</organism>
<proteinExistence type="predicted"/>
<dbReference type="EMBL" id="CAJVPL010007747">
    <property type="protein sequence ID" value="CAG8671117.1"/>
    <property type="molecule type" value="Genomic_DNA"/>
</dbReference>
<comment type="caution">
    <text evidence="1">The sequence shown here is derived from an EMBL/GenBank/DDBJ whole genome shotgun (WGS) entry which is preliminary data.</text>
</comment>
<name>A0A9N9ECL0_9GLOM</name>
<gene>
    <name evidence="1" type="ORF">AGERDE_LOCUS12259</name>
</gene>
<reference evidence="1" key="1">
    <citation type="submission" date="2021-06" db="EMBL/GenBank/DDBJ databases">
        <authorList>
            <person name="Kallberg Y."/>
            <person name="Tangrot J."/>
            <person name="Rosling A."/>
        </authorList>
    </citation>
    <scope>NUCLEOTIDE SEQUENCE</scope>
    <source>
        <strain evidence="1">MT106</strain>
    </source>
</reference>
<accession>A0A9N9ECL0</accession>
<dbReference type="Proteomes" id="UP000789831">
    <property type="component" value="Unassembled WGS sequence"/>
</dbReference>